<keyword evidence="2" id="KW-1185">Reference proteome</keyword>
<proteinExistence type="predicted"/>
<comment type="caution">
    <text evidence="1">The sequence shown here is derived from an EMBL/GenBank/DDBJ whole genome shotgun (WGS) entry which is preliminary data.</text>
</comment>
<protein>
    <submittedName>
        <fullName evidence="1">Uncharacterized protein</fullName>
    </submittedName>
</protein>
<accession>A0ACC0NC22</accession>
<organism evidence="1 2">
    <name type="scientific">Rhododendron molle</name>
    <name type="common">Chinese azalea</name>
    <name type="synonym">Azalea mollis</name>
    <dbReference type="NCBI Taxonomy" id="49168"/>
    <lineage>
        <taxon>Eukaryota</taxon>
        <taxon>Viridiplantae</taxon>
        <taxon>Streptophyta</taxon>
        <taxon>Embryophyta</taxon>
        <taxon>Tracheophyta</taxon>
        <taxon>Spermatophyta</taxon>
        <taxon>Magnoliopsida</taxon>
        <taxon>eudicotyledons</taxon>
        <taxon>Gunneridae</taxon>
        <taxon>Pentapetalae</taxon>
        <taxon>asterids</taxon>
        <taxon>Ericales</taxon>
        <taxon>Ericaceae</taxon>
        <taxon>Ericoideae</taxon>
        <taxon>Rhodoreae</taxon>
        <taxon>Rhododendron</taxon>
    </lineage>
</organism>
<sequence>MRIETHPNHSGLRPIFFLQKLLHSPNKHHQTTTNPNSTTETYQPQKTNIQRPQTPDHSSIDAGLFAHHHHPPDLEHLDWYRTGRGKPAG</sequence>
<name>A0ACC0NC22_RHOML</name>
<gene>
    <name evidence="1" type="ORF">RHMOL_Rhmol06G0098200</name>
</gene>
<dbReference type="EMBL" id="CM046393">
    <property type="protein sequence ID" value="KAI8550344.1"/>
    <property type="molecule type" value="Genomic_DNA"/>
</dbReference>
<dbReference type="Proteomes" id="UP001062846">
    <property type="component" value="Chromosome 6"/>
</dbReference>
<reference evidence="1" key="1">
    <citation type="submission" date="2022-02" db="EMBL/GenBank/DDBJ databases">
        <title>Plant Genome Project.</title>
        <authorList>
            <person name="Zhang R.-G."/>
        </authorList>
    </citation>
    <scope>NUCLEOTIDE SEQUENCE</scope>
    <source>
        <strain evidence="1">AT1</strain>
    </source>
</reference>
<evidence type="ECO:0000313" key="1">
    <source>
        <dbReference type="EMBL" id="KAI8550344.1"/>
    </source>
</evidence>
<evidence type="ECO:0000313" key="2">
    <source>
        <dbReference type="Proteomes" id="UP001062846"/>
    </source>
</evidence>